<protein>
    <recommendedName>
        <fullName evidence="8">Fungal lipase-like domain-containing protein</fullName>
    </recommendedName>
</protein>
<dbReference type="PANTHER" id="PTHR46640">
    <property type="entry name" value="TRIACYLGLYCEROL LIPASE, PUTATIVE (AFU_ORTHOLOGUE AFUA_6G06510)-RELATED"/>
    <property type="match status" value="1"/>
</dbReference>
<dbReference type="InterPro" id="IPR005592">
    <property type="entry name" value="Mono/diacylglycerol_lipase_N"/>
</dbReference>
<dbReference type="Proteomes" id="UP000053841">
    <property type="component" value="Unassembled WGS sequence"/>
</dbReference>
<dbReference type="eggNOG" id="KOG4569">
    <property type="taxonomic scope" value="Eukaryota"/>
</dbReference>
<dbReference type="Gene3D" id="3.40.50.1820">
    <property type="entry name" value="alpha/beta hydrolase"/>
    <property type="match status" value="1"/>
</dbReference>
<proteinExistence type="predicted"/>
<organism evidence="6 7">
    <name type="scientific">Cochliobolus carbonum (strain 26-R-13)</name>
    <name type="common">Maize leaf spot fungus</name>
    <name type="synonym">Bipolaris zeicola</name>
    <dbReference type="NCBI Taxonomy" id="930089"/>
    <lineage>
        <taxon>Eukaryota</taxon>
        <taxon>Fungi</taxon>
        <taxon>Dikarya</taxon>
        <taxon>Ascomycota</taxon>
        <taxon>Pezizomycotina</taxon>
        <taxon>Dothideomycetes</taxon>
        <taxon>Pleosporomycetidae</taxon>
        <taxon>Pleosporales</taxon>
        <taxon>Pleosporineae</taxon>
        <taxon>Pleosporaceae</taxon>
        <taxon>Bipolaris</taxon>
    </lineage>
</organism>
<evidence type="ECO:0000259" key="4">
    <source>
        <dbReference type="Pfam" id="PF01764"/>
    </source>
</evidence>
<evidence type="ECO:0000313" key="6">
    <source>
        <dbReference type="EMBL" id="EUC38773.1"/>
    </source>
</evidence>
<keyword evidence="2" id="KW-0378">Hydrolase</keyword>
<name>W6YMR2_COCC2</name>
<dbReference type="CDD" id="cd00519">
    <property type="entry name" value="Lipase_3"/>
    <property type="match status" value="1"/>
</dbReference>
<sequence length="320" mass="34839">MRSFSSLAIAALLSAFTGNASPLAIEKRAITDELFSDMGLMSQYASAAYCSGNYNSPGDKVSCNKGKCPLVQAADSNTTAEYTETNASTDVTGYIAVDHTNKLIIISFRGTKTPENWIANLDLGMDKTDICPTCSAHRGFWRSWTEARHRVLPAVTQAVADNPSYEIRATGHSLGGAIATLAAASMRNEGHTVALYTYGAPRIGGRKTSDFISKQAGGNYRITHWNDPVPQLPLLIMGYVHTSPEYYINKPNEKTVSARDIQVFEGPISFQGNGQWIGDDVEAHMWYFGSVRICDVRKMKRGVLGITGVKGGEMEVMTVF</sequence>
<gene>
    <name evidence="6" type="ORF">COCCADRAFT_32139</name>
</gene>
<evidence type="ECO:0008006" key="8">
    <source>
        <dbReference type="Google" id="ProtNLM"/>
    </source>
</evidence>
<dbReference type="InterPro" id="IPR029058">
    <property type="entry name" value="AB_hydrolase_fold"/>
</dbReference>
<evidence type="ECO:0000256" key="2">
    <source>
        <dbReference type="ARBA" id="ARBA00022801"/>
    </source>
</evidence>
<evidence type="ECO:0000313" key="7">
    <source>
        <dbReference type="Proteomes" id="UP000053841"/>
    </source>
</evidence>
<dbReference type="PANTHER" id="PTHR46640:SF1">
    <property type="entry name" value="FUNGAL LIPASE-LIKE DOMAIN-CONTAINING PROTEIN-RELATED"/>
    <property type="match status" value="1"/>
</dbReference>
<reference evidence="6 7" key="1">
    <citation type="journal article" date="2013" name="PLoS Genet.">
        <title>Comparative genome structure, secondary metabolite, and effector coding capacity across Cochliobolus pathogens.</title>
        <authorList>
            <person name="Condon B.J."/>
            <person name="Leng Y."/>
            <person name="Wu D."/>
            <person name="Bushley K.E."/>
            <person name="Ohm R.A."/>
            <person name="Otillar R."/>
            <person name="Martin J."/>
            <person name="Schackwitz W."/>
            <person name="Grimwood J."/>
            <person name="MohdZainudin N."/>
            <person name="Xue C."/>
            <person name="Wang R."/>
            <person name="Manning V.A."/>
            <person name="Dhillon B."/>
            <person name="Tu Z.J."/>
            <person name="Steffenson B.J."/>
            <person name="Salamov A."/>
            <person name="Sun H."/>
            <person name="Lowry S."/>
            <person name="LaButti K."/>
            <person name="Han J."/>
            <person name="Copeland A."/>
            <person name="Lindquist E."/>
            <person name="Barry K."/>
            <person name="Schmutz J."/>
            <person name="Baker S.E."/>
            <person name="Ciuffetti L.M."/>
            <person name="Grigoriev I.V."/>
            <person name="Zhong S."/>
            <person name="Turgeon B.G."/>
        </authorList>
    </citation>
    <scope>NUCLEOTIDE SEQUENCE [LARGE SCALE GENOMIC DNA]</scope>
    <source>
        <strain evidence="6 7">26-R-13</strain>
    </source>
</reference>
<keyword evidence="7" id="KW-1185">Reference proteome</keyword>
<dbReference type="InterPro" id="IPR002921">
    <property type="entry name" value="Fungal_lipase-type"/>
</dbReference>
<dbReference type="HOGENOM" id="CLU_032957_1_0_1"/>
<dbReference type="KEGG" id="bze:COCCADRAFT_32139"/>
<keyword evidence="1 3" id="KW-0732">Signal</keyword>
<dbReference type="GO" id="GO:0016787">
    <property type="term" value="F:hydrolase activity"/>
    <property type="evidence" value="ECO:0007669"/>
    <property type="project" value="UniProtKB-KW"/>
</dbReference>
<evidence type="ECO:0000259" key="5">
    <source>
        <dbReference type="Pfam" id="PF03893"/>
    </source>
</evidence>
<dbReference type="EMBL" id="KI964540">
    <property type="protein sequence ID" value="EUC38773.1"/>
    <property type="molecule type" value="Genomic_DNA"/>
</dbReference>
<dbReference type="GO" id="GO:0016042">
    <property type="term" value="P:lipid catabolic process"/>
    <property type="evidence" value="ECO:0007669"/>
    <property type="project" value="InterPro"/>
</dbReference>
<dbReference type="RefSeq" id="XP_007706875.1">
    <property type="nucleotide sequence ID" value="XM_007708685.1"/>
</dbReference>
<dbReference type="Pfam" id="PF03893">
    <property type="entry name" value="Lipase3_N"/>
    <property type="match status" value="1"/>
</dbReference>
<dbReference type="OrthoDB" id="426718at2759"/>
<feature type="chain" id="PRO_5004886551" description="Fungal lipase-like domain-containing protein" evidence="3">
    <location>
        <begin position="23"/>
        <end position="320"/>
    </location>
</feature>
<dbReference type="InterPro" id="IPR051299">
    <property type="entry name" value="AB_hydrolase_lip/est"/>
</dbReference>
<feature type="signal peptide" evidence="3">
    <location>
        <begin position="1"/>
        <end position="22"/>
    </location>
</feature>
<evidence type="ECO:0000256" key="3">
    <source>
        <dbReference type="SAM" id="SignalP"/>
    </source>
</evidence>
<feature type="domain" description="Mono-/di-acylglycerol lipase N-terminal" evidence="5">
    <location>
        <begin position="15"/>
        <end position="76"/>
    </location>
</feature>
<feature type="domain" description="Fungal lipase-type" evidence="4">
    <location>
        <begin position="105"/>
        <end position="234"/>
    </location>
</feature>
<dbReference type="Pfam" id="PF01764">
    <property type="entry name" value="Lipase_3"/>
    <property type="match status" value="1"/>
</dbReference>
<dbReference type="AlphaFoldDB" id="W6YMR2"/>
<accession>W6YMR2</accession>
<dbReference type="SUPFAM" id="SSF53474">
    <property type="entry name" value="alpha/beta-Hydrolases"/>
    <property type="match status" value="1"/>
</dbReference>
<dbReference type="GeneID" id="19147139"/>
<evidence type="ECO:0000256" key="1">
    <source>
        <dbReference type="ARBA" id="ARBA00022729"/>
    </source>
</evidence>